<dbReference type="AlphaFoldDB" id="A0A0A8YTG3"/>
<proteinExistence type="predicted"/>
<evidence type="ECO:0000313" key="1">
    <source>
        <dbReference type="EMBL" id="JAD30349.1"/>
    </source>
</evidence>
<name>A0A0A8YTG3_ARUDO</name>
<protein>
    <submittedName>
        <fullName evidence="1">Uncharacterized protein</fullName>
    </submittedName>
</protein>
<organism evidence="1">
    <name type="scientific">Arundo donax</name>
    <name type="common">Giant reed</name>
    <name type="synonym">Donax arundinaceus</name>
    <dbReference type="NCBI Taxonomy" id="35708"/>
    <lineage>
        <taxon>Eukaryota</taxon>
        <taxon>Viridiplantae</taxon>
        <taxon>Streptophyta</taxon>
        <taxon>Embryophyta</taxon>
        <taxon>Tracheophyta</taxon>
        <taxon>Spermatophyta</taxon>
        <taxon>Magnoliopsida</taxon>
        <taxon>Liliopsida</taxon>
        <taxon>Poales</taxon>
        <taxon>Poaceae</taxon>
        <taxon>PACMAD clade</taxon>
        <taxon>Arundinoideae</taxon>
        <taxon>Arundineae</taxon>
        <taxon>Arundo</taxon>
    </lineage>
</organism>
<reference evidence="1" key="2">
    <citation type="journal article" date="2015" name="Data Brief">
        <title>Shoot transcriptome of the giant reed, Arundo donax.</title>
        <authorList>
            <person name="Barrero R.A."/>
            <person name="Guerrero F.D."/>
            <person name="Moolhuijzen P."/>
            <person name="Goolsby J.A."/>
            <person name="Tidwell J."/>
            <person name="Bellgard S.E."/>
            <person name="Bellgard M.I."/>
        </authorList>
    </citation>
    <scope>NUCLEOTIDE SEQUENCE</scope>
    <source>
        <tissue evidence="1">Shoot tissue taken approximately 20 cm above the soil surface</tissue>
    </source>
</reference>
<reference evidence="1" key="1">
    <citation type="submission" date="2014-09" db="EMBL/GenBank/DDBJ databases">
        <authorList>
            <person name="Magalhaes I.L.F."/>
            <person name="Oliveira U."/>
            <person name="Santos F.R."/>
            <person name="Vidigal T.H.D.A."/>
            <person name="Brescovit A.D."/>
            <person name="Santos A.J."/>
        </authorList>
    </citation>
    <scope>NUCLEOTIDE SEQUENCE</scope>
    <source>
        <tissue evidence="1">Shoot tissue taken approximately 20 cm above the soil surface</tissue>
    </source>
</reference>
<sequence length="62" mass="7028">MNKTKSNLGGMPRWSEGPISPFSLMIDILVENWPGPKPRLRLGQKNYVSLVTLANLVSLYLW</sequence>
<accession>A0A0A8YTG3</accession>
<dbReference type="EMBL" id="GBRH01267546">
    <property type="protein sequence ID" value="JAD30349.1"/>
    <property type="molecule type" value="Transcribed_RNA"/>
</dbReference>